<name>A0ACD3B9L8_9AGAR</name>
<evidence type="ECO:0000313" key="1">
    <source>
        <dbReference type="EMBL" id="TFK75023.1"/>
    </source>
</evidence>
<reference evidence="1 2" key="1">
    <citation type="journal article" date="2019" name="Nat. Ecol. Evol.">
        <title>Megaphylogeny resolves global patterns of mushroom evolution.</title>
        <authorList>
            <person name="Varga T."/>
            <person name="Krizsan K."/>
            <person name="Foldi C."/>
            <person name="Dima B."/>
            <person name="Sanchez-Garcia M."/>
            <person name="Sanchez-Ramirez S."/>
            <person name="Szollosi G.J."/>
            <person name="Szarkandi J.G."/>
            <person name="Papp V."/>
            <person name="Albert L."/>
            <person name="Andreopoulos W."/>
            <person name="Angelini C."/>
            <person name="Antonin V."/>
            <person name="Barry K.W."/>
            <person name="Bougher N.L."/>
            <person name="Buchanan P."/>
            <person name="Buyck B."/>
            <person name="Bense V."/>
            <person name="Catcheside P."/>
            <person name="Chovatia M."/>
            <person name="Cooper J."/>
            <person name="Damon W."/>
            <person name="Desjardin D."/>
            <person name="Finy P."/>
            <person name="Geml J."/>
            <person name="Haridas S."/>
            <person name="Hughes K."/>
            <person name="Justo A."/>
            <person name="Karasinski D."/>
            <person name="Kautmanova I."/>
            <person name="Kiss B."/>
            <person name="Kocsube S."/>
            <person name="Kotiranta H."/>
            <person name="LaButti K.M."/>
            <person name="Lechner B.E."/>
            <person name="Liimatainen K."/>
            <person name="Lipzen A."/>
            <person name="Lukacs Z."/>
            <person name="Mihaltcheva S."/>
            <person name="Morgado L.N."/>
            <person name="Niskanen T."/>
            <person name="Noordeloos M.E."/>
            <person name="Ohm R.A."/>
            <person name="Ortiz-Santana B."/>
            <person name="Ovrebo C."/>
            <person name="Racz N."/>
            <person name="Riley R."/>
            <person name="Savchenko A."/>
            <person name="Shiryaev A."/>
            <person name="Soop K."/>
            <person name="Spirin V."/>
            <person name="Szebenyi C."/>
            <person name="Tomsovsky M."/>
            <person name="Tulloss R.E."/>
            <person name="Uehling J."/>
            <person name="Grigoriev I.V."/>
            <person name="Vagvolgyi C."/>
            <person name="Papp T."/>
            <person name="Martin F.M."/>
            <person name="Miettinen O."/>
            <person name="Hibbett D.S."/>
            <person name="Nagy L.G."/>
        </authorList>
    </citation>
    <scope>NUCLEOTIDE SEQUENCE [LARGE SCALE GENOMIC DNA]</scope>
    <source>
        <strain evidence="1 2">NL-1719</strain>
    </source>
</reference>
<gene>
    <name evidence="1" type="ORF">BDN72DRAFT_955361</name>
</gene>
<dbReference type="Proteomes" id="UP000308600">
    <property type="component" value="Unassembled WGS sequence"/>
</dbReference>
<keyword evidence="2" id="KW-1185">Reference proteome</keyword>
<proteinExistence type="predicted"/>
<accession>A0ACD3B9L8</accession>
<sequence>MSTQPIIDYLTKQLSIERNIVTYRLLSRQFSIHVNTAKNELATYHKNAPYHGYTSYATYFLCGETVSGRPNSNFGSQSRSQALSSQSTDVDMYDVVDEEDGAGDRKEFSEEDEYCDSEAVRQVKMTLVNEKDLELALRHYVQEPDMHVYSLAPAPLIDGDLICGPTELVREVDNKNDKQYAIKIGKITAPNIDIKPLEPMKIRQHPSMLAGPSNAKPTFGGTSNLTTAPDKKAVKKEKEEAAIPKTKAPIKITADKPQEKGNAVPKKTSFFQPRQGKAKEEPAKKEVPKPKAEEVKPQEDSKPKIKFGPPRGVKRKTAVVSDSEREEPTKAEVKPSTKPVESSKPAVRVTRGVVLSDDDEEAEVKIKPSTRKAKVASVEAAESQRELDALMDVDDDEVIRVPRRISNHPRPATHKGKGKERDTEPEKTDASDVEEEPEPAPKEMDEDVEMEDPDDDDEPVVKRKTKRKPKKVVPVGKNGLKKKRVLKSRSKMDEKGYMVTEDYSSYESVDEEEAPPPPKVKAVKGKNKEKNDEGKSGKSEKPKKPLKPSKSEPATETEEDTPKPKPAATKATKQAKPLKASKSASGASKSQKSLASFFTAAPKKG</sequence>
<evidence type="ECO:0000313" key="2">
    <source>
        <dbReference type="Proteomes" id="UP000308600"/>
    </source>
</evidence>
<organism evidence="1 2">
    <name type="scientific">Pluteus cervinus</name>
    <dbReference type="NCBI Taxonomy" id="181527"/>
    <lineage>
        <taxon>Eukaryota</taxon>
        <taxon>Fungi</taxon>
        <taxon>Dikarya</taxon>
        <taxon>Basidiomycota</taxon>
        <taxon>Agaricomycotina</taxon>
        <taxon>Agaricomycetes</taxon>
        <taxon>Agaricomycetidae</taxon>
        <taxon>Agaricales</taxon>
        <taxon>Pluteineae</taxon>
        <taxon>Pluteaceae</taxon>
        <taxon>Pluteus</taxon>
    </lineage>
</organism>
<protein>
    <submittedName>
        <fullName evidence="1">Uncharacterized protein</fullName>
    </submittedName>
</protein>
<dbReference type="EMBL" id="ML208265">
    <property type="protein sequence ID" value="TFK75023.1"/>
    <property type="molecule type" value="Genomic_DNA"/>
</dbReference>